<evidence type="ECO:0008006" key="4">
    <source>
        <dbReference type="Google" id="ProtNLM"/>
    </source>
</evidence>
<evidence type="ECO:0000313" key="2">
    <source>
        <dbReference type="EMBL" id="KAK4098885.1"/>
    </source>
</evidence>
<dbReference type="EMBL" id="MU863654">
    <property type="protein sequence ID" value="KAK4098885.1"/>
    <property type="molecule type" value="Genomic_DNA"/>
</dbReference>
<feature type="compositionally biased region" description="Polar residues" evidence="1">
    <location>
        <begin position="172"/>
        <end position="183"/>
    </location>
</feature>
<dbReference type="InterPro" id="IPR001005">
    <property type="entry name" value="SANT/Myb"/>
</dbReference>
<reference evidence="2" key="1">
    <citation type="journal article" date="2023" name="Mol. Phylogenet. Evol.">
        <title>Genome-scale phylogeny and comparative genomics of the fungal order Sordariales.</title>
        <authorList>
            <person name="Hensen N."/>
            <person name="Bonometti L."/>
            <person name="Westerberg I."/>
            <person name="Brannstrom I.O."/>
            <person name="Guillou S."/>
            <person name="Cros-Aarteil S."/>
            <person name="Calhoun S."/>
            <person name="Haridas S."/>
            <person name="Kuo A."/>
            <person name="Mondo S."/>
            <person name="Pangilinan J."/>
            <person name="Riley R."/>
            <person name="LaButti K."/>
            <person name="Andreopoulos B."/>
            <person name="Lipzen A."/>
            <person name="Chen C."/>
            <person name="Yan M."/>
            <person name="Daum C."/>
            <person name="Ng V."/>
            <person name="Clum A."/>
            <person name="Steindorff A."/>
            <person name="Ohm R.A."/>
            <person name="Martin F."/>
            <person name="Silar P."/>
            <person name="Natvig D.O."/>
            <person name="Lalanne C."/>
            <person name="Gautier V."/>
            <person name="Ament-Velasquez S.L."/>
            <person name="Kruys A."/>
            <person name="Hutchinson M.I."/>
            <person name="Powell A.J."/>
            <person name="Barry K."/>
            <person name="Miller A.N."/>
            <person name="Grigoriev I.V."/>
            <person name="Debuchy R."/>
            <person name="Gladieux P."/>
            <person name="Hiltunen Thoren M."/>
            <person name="Johannesson H."/>
        </authorList>
    </citation>
    <scope>NUCLEOTIDE SEQUENCE</scope>
    <source>
        <strain evidence="2">CBS 757.83</strain>
    </source>
</reference>
<feature type="compositionally biased region" description="Polar residues" evidence="1">
    <location>
        <begin position="119"/>
        <end position="135"/>
    </location>
</feature>
<proteinExistence type="predicted"/>
<gene>
    <name evidence="2" type="ORF">N658DRAFT_431153</name>
</gene>
<reference evidence="2" key="2">
    <citation type="submission" date="2023-05" db="EMBL/GenBank/DDBJ databases">
        <authorList>
            <consortium name="Lawrence Berkeley National Laboratory"/>
            <person name="Steindorff A."/>
            <person name="Hensen N."/>
            <person name="Bonometti L."/>
            <person name="Westerberg I."/>
            <person name="Brannstrom I.O."/>
            <person name="Guillou S."/>
            <person name="Cros-Aarteil S."/>
            <person name="Calhoun S."/>
            <person name="Haridas S."/>
            <person name="Kuo A."/>
            <person name="Mondo S."/>
            <person name="Pangilinan J."/>
            <person name="Riley R."/>
            <person name="Labutti K."/>
            <person name="Andreopoulos B."/>
            <person name="Lipzen A."/>
            <person name="Chen C."/>
            <person name="Yanf M."/>
            <person name="Daum C."/>
            <person name="Ng V."/>
            <person name="Clum A."/>
            <person name="Ohm R."/>
            <person name="Martin F."/>
            <person name="Silar P."/>
            <person name="Natvig D."/>
            <person name="Lalanne C."/>
            <person name="Gautier V."/>
            <person name="Ament-Velasquez S.L."/>
            <person name="Kruys A."/>
            <person name="Hutchinson M.I."/>
            <person name="Powell A.J."/>
            <person name="Barry K."/>
            <person name="Miller A.N."/>
            <person name="Grigoriev I.V."/>
            <person name="Debuchy R."/>
            <person name="Gladieux P."/>
            <person name="Thoren M.H."/>
            <person name="Johannesson H."/>
        </authorList>
    </citation>
    <scope>NUCLEOTIDE SEQUENCE</scope>
    <source>
        <strain evidence="2">CBS 757.83</strain>
    </source>
</reference>
<feature type="region of interest" description="Disordered" evidence="1">
    <location>
        <begin position="76"/>
        <end position="135"/>
    </location>
</feature>
<sequence>MSAPHGPYTPRSDVINRHDYGITKNRKTASTGGGRAWSEDEETYLLQTRMQKMPYKHIAAYLKKTELACRLHYHQLSHGSNRRKRTTSMSSGSSASGHSPVLQTTIPSPIHEHGGMPSRSVSPPDSYGSTSPGAIQLPSIMSATASTNTSPRLPTILPKPASMTLALASVNGPGSTGTASPTASRGYPTPLHDTHPHNTGAGYRTASNASMRASNNGPHHHGFGPGPLRLDCSALPPPASAGGLHAAPGFAPASHPVDMARLTAVYNAHRASFWAAVATDYGPGANPLVLEQAWRGTGAGSGAGGGVGVGAGVNVGIAAQTPITPVGSPDDQIYSGQGKPDKTRISAILGIDANPRSPSEREMVRRLEEERVISMGMGVVG</sequence>
<evidence type="ECO:0000313" key="3">
    <source>
        <dbReference type="Proteomes" id="UP001305647"/>
    </source>
</evidence>
<feature type="region of interest" description="Disordered" evidence="1">
    <location>
        <begin position="168"/>
        <end position="225"/>
    </location>
</feature>
<organism evidence="2 3">
    <name type="scientific">Parathielavia hyrcaniae</name>
    <dbReference type="NCBI Taxonomy" id="113614"/>
    <lineage>
        <taxon>Eukaryota</taxon>
        <taxon>Fungi</taxon>
        <taxon>Dikarya</taxon>
        <taxon>Ascomycota</taxon>
        <taxon>Pezizomycotina</taxon>
        <taxon>Sordariomycetes</taxon>
        <taxon>Sordariomycetidae</taxon>
        <taxon>Sordariales</taxon>
        <taxon>Chaetomiaceae</taxon>
        <taxon>Parathielavia</taxon>
    </lineage>
</organism>
<dbReference type="AlphaFoldDB" id="A0AAN6PZC2"/>
<comment type="caution">
    <text evidence="2">The sequence shown here is derived from an EMBL/GenBank/DDBJ whole genome shotgun (WGS) entry which is preliminary data.</text>
</comment>
<feature type="compositionally biased region" description="Basic residues" evidence="1">
    <location>
        <begin position="76"/>
        <end position="86"/>
    </location>
</feature>
<dbReference type="CDD" id="cd00167">
    <property type="entry name" value="SANT"/>
    <property type="match status" value="1"/>
</dbReference>
<accession>A0AAN6PZC2</accession>
<feature type="compositionally biased region" description="Polar residues" evidence="1">
    <location>
        <begin position="205"/>
        <end position="216"/>
    </location>
</feature>
<name>A0AAN6PZC2_9PEZI</name>
<protein>
    <recommendedName>
        <fullName evidence="4">Myb-like domain-containing protein</fullName>
    </recommendedName>
</protein>
<evidence type="ECO:0000256" key="1">
    <source>
        <dbReference type="SAM" id="MobiDB-lite"/>
    </source>
</evidence>
<keyword evidence="3" id="KW-1185">Reference proteome</keyword>
<feature type="compositionally biased region" description="Low complexity" evidence="1">
    <location>
        <begin position="88"/>
        <end position="99"/>
    </location>
</feature>
<dbReference type="Proteomes" id="UP001305647">
    <property type="component" value="Unassembled WGS sequence"/>
</dbReference>